<comment type="subcellular location">
    <subcellularLocation>
        <location evidence="1">Membrane</location>
        <topology evidence="1">Multi-pass membrane protein</topology>
    </subcellularLocation>
</comment>
<comment type="caution">
    <text evidence="7">The sequence shown here is derived from an EMBL/GenBank/DDBJ whole genome shotgun (WGS) entry which is preliminary data.</text>
</comment>
<evidence type="ECO:0000256" key="2">
    <source>
        <dbReference type="ARBA" id="ARBA00010199"/>
    </source>
</evidence>
<name>A0A9P4LAF1_9PLEO</name>
<feature type="transmembrane region" description="Helical" evidence="6">
    <location>
        <begin position="421"/>
        <end position="441"/>
    </location>
</feature>
<reference evidence="7" key="1">
    <citation type="submission" date="2020-01" db="EMBL/GenBank/DDBJ databases">
        <authorList>
            <consortium name="DOE Joint Genome Institute"/>
            <person name="Haridas S."/>
            <person name="Albert R."/>
            <person name="Binder M."/>
            <person name="Bloem J."/>
            <person name="Labutti K."/>
            <person name="Salamov A."/>
            <person name="Andreopoulos B."/>
            <person name="Baker S.E."/>
            <person name="Barry K."/>
            <person name="Bills G."/>
            <person name="Bluhm B.H."/>
            <person name="Cannon C."/>
            <person name="Castanera R."/>
            <person name="Culley D.E."/>
            <person name="Daum C."/>
            <person name="Ezra D."/>
            <person name="Gonzalez J.B."/>
            <person name="Henrissat B."/>
            <person name="Kuo A."/>
            <person name="Liang C."/>
            <person name="Lipzen A."/>
            <person name="Lutzoni F."/>
            <person name="Magnuson J."/>
            <person name="Mondo S."/>
            <person name="Nolan M."/>
            <person name="Ohm R."/>
            <person name="Pangilinan J."/>
            <person name="Park H.-J."/>
            <person name="Ramirez L."/>
            <person name="Alfaro M."/>
            <person name="Sun H."/>
            <person name="Tritt A."/>
            <person name="Yoshinaga Y."/>
            <person name="Zwiers L.-H."/>
            <person name="Turgeon B.G."/>
            <person name="Goodwin S.B."/>
            <person name="Spatafora J.W."/>
            <person name="Crous P.W."/>
            <person name="Grigoriev I.V."/>
        </authorList>
    </citation>
    <scope>NUCLEOTIDE SEQUENCE</scope>
    <source>
        <strain evidence="7">CBS 394.84</strain>
    </source>
</reference>
<evidence type="ECO:0000256" key="4">
    <source>
        <dbReference type="ARBA" id="ARBA00022989"/>
    </source>
</evidence>
<evidence type="ECO:0000256" key="3">
    <source>
        <dbReference type="ARBA" id="ARBA00022692"/>
    </source>
</evidence>
<feature type="transmembrane region" description="Helical" evidence="6">
    <location>
        <begin position="447"/>
        <end position="467"/>
    </location>
</feature>
<feature type="transmembrane region" description="Helical" evidence="6">
    <location>
        <begin position="222"/>
        <end position="250"/>
    </location>
</feature>
<feature type="transmembrane region" description="Helical" evidence="6">
    <location>
        <begin position="300"/>
        <end position="324"/>
    </location>
</feature>
<feature type="transmembrane region" description="Helical" evidence="6">
    <location>
        <begin position="344"/>
        <end position="368"/>
    </location>
</feature>
<dbReference type="PANTHER" id="PTHR11206">
    <property type="entry name" value="MULTIDRUG RESISTANCE PROTEIN"/>
    <property type="match status" value="1"/>
</dbReference>
<dbReference type="CDD" id="cd13132">
    <property type="entry name" value="MATE_eukaryotic"/>
    <property type="match status" value="1"/>
</dbReference>
<evidence type="ECO:0000313" key="8">
    <source>
        <dbReference type="Proteomes" id="UP000800039"/>
    </source>
</evidence>
<organism evidence="7 8">
    <name type="scientific">Cucurbitaria berberidis CBS 394.84</name>
    <dbReference type="NCBI Taxonomy" id="1168544"/>
    <lineage>
        <taxon>Eukaryota</taxon>
        <taxon>Fungi</taxon>
        <taxon>Dikarya</taxon>
        <taxon>Ascomycota</taxon>
        <taxon>Pezizomycotina</taxon>
        <taxon>Dothideomycetes</taxon>
        <taxon>Pleosporomycetidae</taxon>
        <taxon>Pleosporales</taxon>
        <taxon>Pleosporineae</taxon>
        <taxon>Cucurbitariaceae</taxon>
        <taxon>Cucurbitaria</taxon>
    </lineage>
</organism>
<dbReference type="GO" id="GO:1990961">
    <property type="term" value="P:xenobiotic detoxification by transmembrane export across the plasma membrane"/>
    <property type="evidence" value="ECO:0007669"/>
    <property type="project" value="InterPro"/>
</dbReference>
<feature type="non-terminal residue" evidence="7">
    <location>
        <position position="486"/>
    </location>
</feature>
<keyword evidence="4 6" id="KW-1133">Transmembrane helix</keyword>
<keyword evidence="5 6" id="KW-0472">Membrane</keyword>
<evidence type="ECO:0000256" key="1">
    <source>
        <dbReference type="ARBA" id="ARBA00004141"/>
    </source>
</evidence>
<feature type="non-terminal residue" evidence="7">
    <location>
        <position position="1"/>
    </location>
</feature>
<dbReference type="RefSeq" id="XP_040789981.1">
    <property type="nucleotide sequence ID" value="XM_040927415.1"/>
</dbReference>
<evidence type="ECO:0000256" key="6">
    <source>
        <dbReference type="SAM" id="Phobius"/>
    </source>
</evidence>
<dbReference type="EMBL" id="ML976615">
    <property type="protein sequence ID" value="KAF1847418.1"/>
    <property type="molecule type" value="Genomic_DNA"/>
</dbReference>
<feature type="transmembrane region" description="Helical" evidence="6">
    <location>
        <begin position="161"/>
        <end position="182"/>
    </location>
</feature>
<dbReference type="GeneID" id="63844668"/>
<dbReference type="GO" id="GO:0016020">
    <property type="term" value="C:membrane"/>
    <property type="evidence" value="ECO:0007669"/>
    <property type="project" value="UniProtKB-SubCell"/>
</dbReference>
<proteinExistence type="inferred from homology"/>
<dbReference type="Proteomes" id="UP000800039">
    <property type="component" value="Unassembled WGS sequence"/>
</dbReference>
<dbReference type="InterPro" id="IPR045069">
    <property type="entry name" value="MATE_euk"/>
</dbReference>
<gene>
    <name evidence="7" type="ORF">K460DRAFT_255210</name>
</gene>
<dbReference type="InterPro" id="IPR002528">
    <property type="entry name" value="MATE_fam"/>
</dbReference>
<comment type="similarity">
    <text evidence="2">Belongs to the multi antimicrobial extrusion (MATE) (TC 2.A.66.1) family.</text>
</comment>
<feature type="transmembrane region" description="Helical" evidence="6">
    <location>
        <begin position="130"/>
        <end position="155"/>
    </location>
</feature>
<dbReference type="NCBIfam" id="TIGR00797">
    <property type="entry name" value="matE"/>
    <property type="match status" value="1"/>
</dbReference>
<evidence type="ECO:0000256" key="5">
    <source>
        <dbReference type="ARBA" id="ARBA00023136"/>
    </source>
</evidence>
<protein>
    <submittedName>
        <fullName evidence="7">MATE efflux family protein</fullName>
    </submittedName>
</protein>
<evidence type="ECO:0000313" key="7">
    <source>
        <dbReference type="EMBL" id="KAF1847418.1"/>
    </source>
</evidence>
<dbReference type="OrthoDB" id="2126698at2759"/>
<keyword evidence="3 6" id="KW-0812">Transmembrane</keyword>
<dbReference type="AlphaFoldDB" id="A0A9P4LAF1"/>
<feature type="transmembrane region" description="Helical" evidence="6">
    <location>
        <begin position="194"/>
        <end position="216"/>
    </location>
</feature>
<sequence>FSIDTETTTLLGNSIKAYGSNSNRAADEDALILKEEISDDVWRKESAVIAKSTAPLVVTFLLQYSLTVASVFTLGHLGKTELGGISLASMTANITGYVVYQGLATCLDTLCSQAYGSGEKRLVGLYLQRMVAIFTVLTLPIAMIWFFSGSLLMMVVPDKEVAMLAGRYLRILIFGAPGYAFFECGKHYLNAQGLFLGPTYVLLLCAPLNAFMNWFFVWKLGWGFVGAPIAVAITDNLLSLLLFLYVYVFAGMECWDGLTTEAFANWAPMIHFALPGLVMVEAEYLAFEIMTFSSSYLSTTLLAAQSILVTISSIAFQLPFPLSISASTRIGNLIGANRIHAAQVAAQVSQFAAVLVGLINVVVLLSFRFQIPRLFTSDQEVAGLVAEVLPLCAAFQLFDALTASCNGVLRGVGRQNIGCYVQLLCYYVVAVPFSLFTAFVLGWNLLGLWSGVALALALVSLIETIYIQHIDWQGCVEVAMNRNVVA</sequence>
<keyword evidence="8" id="KW-1185">Reference proteome</keyword>
<dbReference type="Pfam" id="PF01554">
    <property type="entry name" value="MatE"/>
    <property type="match status" value="2"/>
</dbReference>
<dbReference type="GO" id="GO:0042910">
    <property type="term" value="F:xenobiotic transmembrane transporter activity"/>
    <property type="evidence" value="ECO:0007669"/>
    <property type="project" value="InterPro"/>
</dbReference>
<dbReference type="GO" id="GO:0015297">
    <property type="term" value="F:antiporter activity"/>
    <property type="evidence" value="ECO:0007669"/>
    <property type="project" value="InterPro"/>
</dbReference>
<accession>A0A9P4LAF1</accession>